<dbReference type="EMBL" id="JAMQOL010000009">
    <property type="protein sequence ID" value="MCM4077486.1"/>
    <property type="molecule type" value="Genomic_DNA"/>
</dbReference>
<dbReference type="SUPFAM" id="SSF50998">
    <property type="entry name" value="Quinoprotein alcohol dehydrogenase-like"/>
    <property type="match status" value="1"/>
</dbReference>
<feature type="signal peptide" evidence="2">
    <location>
        <begin position="1"/>
        <end position="18"/>
    </location>
</feature>
<evidence type="ECO:0000256" key="1">
    <source>
        <dbReference type="SAM" id="MobiDB-lite"/>
    </source>
</evidence>
<keyword evidence="5" id="KW-1185">Reference proteome</keyword>
<evidence type="ECO:0000259" key="3">
    <source>
        <dbReference type="Pfam" id="PF13360"/>
    </source>
</evidence>
<protein>
    <submittedName>
        <fullName evidence="4">PQQ-binding-like beta-propeller repeat protein</fullName>
    </submittedName>
</protein>
<dbReference type="Pfam" id="PF13360">
    <property type="entry name" value="PQQ_2"/>
    <property type="match status" value="1"/>
</dbReference>
<dbReference type="Proteomes" id="UP001523216">
    <property type="component" value="Unassembled WGS sequence"/>
</dbReference>
<accession>A0ABT0XUM1</accession>
<dbReference type="Gene3D" id="2.130.10.10">
    <property type="entry name" value="YVTN repeat-like/Quinoprotein amine dehydrogenase"/>
    <property type="match status" value="1"/>
</dbReference>
<comment type="caution">
    <text evidence="4">The sequence shown here is derived from an EMBL/GenBank/DDBJ whole genome shotgun (WGS) entry which is preliminary data.</text>
</comment>
<name>A0ABT0XUM1_9ACTN</name>
<feature type="chain" id="PRO_5045169799" evidence="2">
    <location>
        <begin position="19"/>
        <end position="224"/>
    </location>
</feature>
<feature type="region of interest" description="Disordered" evidence="1">
    <location>
        <begin position="200"/>
        <end position="224"/>
    </location>
</feature>
<evidence type="ECO:0000313" key="5">
    <source>
        <dbReference type="Proteomes" id="UP001523216"/>
    </source>
</evidence>
<sequence length="224" mass="23659">MKRRHLAVVVVAAMSATAAPVPASATAPDAWGQAAAHATGDHYNAGETRLTPATAAKLKPRWNVPLATATCAAPAVPLVGANRLVTAASYRISGYDATTGAPVWQTPATSRKTDISLAAIVGTRLIAQSRDCRSGKTFLAAHDVTTGKELYRKRIPETMYGLFVDKGVVVGSVWDATISKYGIRAYRVADGSRVWAGWDRSAARPSPRAEGSSWSATTRPPRST</sequence>
<keyword evidence="2" id="KW-0732">Signal</keyword>
<organism evidence="4 5">
    <name type="scientific">Paractinoplanes hotanensis</name>
    <dbReference type="NCBI Taxonomy" id="2906497"/>
    <lineage>
        <taxon>Bacteria</taxon>
        <taxon>Bacillati</taxon>
        <taxon>Actinomycetota</taxon>
        <taxon>Actinomycetes</taxon>
        <taxon>Micromonosporales</taxon>
        <taxon>Micromonosporaceae</taxon>
        <taxon>Paractinoplanes</taxon>
    </lineage>
</organism>
<dbReference type="RefSeq" id="WP_251797360.1">
    <property type="nucleotide sequence ID" value="NZ_JAMQOL010000009.1"/>
</dbReference>
<evidence type="ECO:0000313" key="4">
    <source>
        <dbReference type="EMBL" id="MCM4077486.1"/>
    </source>
</evidence>
<proteinExistence type="predicted"/>
<feature type="compositionally biased region" description="Polar residues" evidence="1">
    <location>
        <begin position="212"/>
        <end position="224"/>
    </location>
</feature>
<dbReference type="InterPro" id="IPR011047">
    <property type="entry name" value="Quinoprotein_ADH-like_sf"/>
</dbReference>
<dbReference type="InterPro" id="IPR002372">
    <property type="entry name" value="PQQ_rpt_dom"/>
</dbReference>
<evidence type="ECO:0000256" key="2">
    <source>
        <dbReference type="SAM" id="SignalP"/>
    </source>
</evidence>
<feature type="domain" description="Pyrrolo-quinoline quinone repeat" evidence="3">
    <location>
        <begin position="46"/>
        <end position="129"/>
    </location>
</feature>
<gene>
    <name evidence="4" type="ORF">LXN57_07915</name>
</gene>
<reference evidence="4 5" key="1">
    <citation type="submission" date="2022-06" db="EMBL/GenBank/DDBJ databases">
        <title>Actinoplanes abujensis sp. nov., isolated from Nigerian arid soil.</title>
        <authorList>
            <person name="Ding P."/>
        </authorList>
    </citation>
    <scope>NUCLEOTIDE SEQUENCE [LARGE SCALE GENOMIC DNA]</scope>
    <source>
        <strain evidence="5">TRM88002</strain>
    </source>
</reference>
<dbReference type="InterPro" id="IPR015943">
    <property type="entry name" value="WD40/YVTN_repeat-like_dom_sf"/>
</dbReference>